<feature type="transmembrane region" description="Helical" evidence="1">
    <location>
        <begin position="41"/>
        <end position="59"/>
    </location>
</feature>
<keyword evidence="1" id="KW-0472">Membrane</keyword>
<evidence type="ECO:0000313" key="3">
    <source>
        <dbReference type="Proteomes" id="UP000253562"/>
    </source>
</evidence>
<organism evidence="2 3">
    <name type="scientific">Bremerella cremea</name>
    <dbReference type="NCBI Taxonomy" id="1031537"/>
    <lineage>
        <taxon>Bacteria</taxon>
        <taxon>Pseudomonadati</taxon>
        <taxon>Planctomycetota</taxon>
        <taxon>Planctomycetia</taxon>
        <taxon>Pirellulales</taxon>
        <taxon>Pirellulaceae</taxon>
        <taxon>Bremerella</taxon>
    </lineage>
</organism>
<accession>A0A368KTU8</accession>
<keyword evidence="1" id="KW-0812">Transmembrane</keyword>
<dbReference type="OrthoDB" id="9814826at2"/>
<name>A0A368KTU8_9BACT</name>
<gene>
    <name evidence="2" type="ORF">DTL42_12575</name>
</gene>
<comment type="caution">
    <text evidence="2">The sequence shown here is derived from an EMBL/GenBank/DDBJ whole genome shotgun (WGS) entry which is preliminary data.</text>
</comment>
<dbReference type="Proteomes" id="UP000253562">
    <property type="component" value="Unassembled WGS sequence"/>
</dbReference>
<keyword evidence="1" id="KW-1133">Transmembrane helix</keyword>
<reference evidence="2 3" key="1">
    <citation type="submission" date="2018-07" db="EMBL/GenBank/DDBJ databases">
        <title>Comparative genomes isolates from brazilian mangrove.</title>
        <authorList>
            <person name="De Araujo J.E."/>
            <person name="Taketani R.G."/>
            <person name="Silva M.C.P."/>
            <person name="Lourenco M.V."/>
            <person name="Oliveira V.M."/>
            <person name="Andreote F.D."/>
        </authorList>
    </citation>
    <scope>NUCLEOTIDE SEQUENCE [LARGE SCALE GENOMIC DNA]</scope>
    <source>
        <strain evidence="2 3">HEX PRIS-MGV</strain>
    </source>
</reference>
<proteinExistence type="predicted"/>
<protein>
    <submittedName>
        <fullName evidence="2">Uncharacterized protein</fullName>
    </submittedName>
</protein>
<evidence type="ECO:0000256" key="1">
    <source>
        <dbReference type="SAM" id="Phobius"/>
    </source>
</evidence>
<dbReference type="EMBL" id="QPEX01000024">
    <property type="protein sequence ID" value="RCS49359.1"/>
    <property type="molecule type" value="Genomic_DNA"/>
</dbReference>
<dbReference type="AlphaFoldDB" id="A0A368KTU8"/>
<sequence length="65" mass="7220">MVSSPAIDGSGETLRVEPTPANVTLNYGGRTLLAMPLQFDWYFLVGQWGMLWIGCLPYLQTVSQE</sequence>
<dbReference type="RefSeq" id="WP_114369073.1">
    <property type="nucleotide sequence ID" value="NZ_QPEX01000024.1"/>
</dbReference>
<evidence type="ECO:0000313" key="2">
    <source>
        <dbReference type="EMBL" id="RCS49359.1"/>
    </source>
</evidence>